<evidence type="ECO:0000256" key="2">
    <source>
        <dbReference type="ARBA" id="ARBA00004123"/>
    </source>
</evidence>
<accession>A0A5F8GJL4</accession>
<sequence>MRSSPSDAEFDAVVGCIEDIIMDGEFQLLQRNFMEKYYQEFEDTEENKLIYTPIFNEYISLVEKYIEEQLLERIPGFNMATFTTTLQQHKDEVAGDIFDMLLTFTDFLAFKEMFLDYRAALEVTIVPICRKLALYWGYNMETEKEGRSLDLSSGLVVTSLCKSSSIPATQNNLRH</sequence>
<protein>
    <recommendedName>
        <fullName evidence="5 13">ADP-ribosylation factor-like protein 2-binding protein</fullName>
        <shortName evidence="13">ARF-like 2-binding protein</shortName>
    </recommendedName>
</protein>
<evidence type="ECO:0000256" key="3">
    <source>
        <dbReference type="ARBA" id="ARBA00004300"/>
    </source>
</evidence>
<feature type="domain" description="BART" evidence="14">
    <location>
        <begin position="9"/>
        <end position="122"/>
    </location>
</feature>
<dbReference type="InterPro" id="IPR038849">
    <property type="entry name" value="ARL2BP"/>
</dbReference>
<dbReference type="GeneTree" id="ENSGT00390000015052"/>
<proteinExistence type="inferred from homology"/>
<evidence type="ECO:0000313" key="16">
    <source>
        <dbReference type="Proteomes" id="UP000002280"/>
    </source>
</evidence>
<keyword evidence="11 13" id="KW-0966">Cell projection</keyword>
<evidence type="ECO:0000256" key="10">
    <source>
        <dbReference type="ARBA" id="ARBA00023242"/>
    </source>
</evidence>
<evidence type="ECO:0000313" key="15">
    <source>
        <dbReference type="Ensembl" id="ENSMODP00000047649.1"/>
    </source>
</evidence>
<reference evidence="15" key="2">
    <citation type="submission" date="2025-08" db="UniProtKB">
        <authorList>
            <consortium name="Ensembl"/>
        </authorList>
    </citation>
    <scope>IDENTIFICATION</scope>
</reference>
<dbReference type="InterPro" id="IPR042541">
    <property type="entry name" value="BART_sf"/>
</dbReference>
<dbReference type="Gene3D" id="1.20.1520.10">
    <property type="entry name" value="ADP-ribosylation factor-like 2-binding protein, domain"/>
    <property type="match status" value="1"/>
</dbReference>
<evidence type="ECO:0000259" key="14">
    <source>
        <dbReference type="Pfam" id="PF11527"/>
    </source>
</evidence>
<dbReference type="FunFam" id="1.20.1520.10:FF:000002">
    <property type="entry name" value="ADP-ribosylation factor-like protein 2-binding protein isoform X1"/>
    <property type="match status" value="1"/>
</dbReference>
<dbReference type="PANTHER" id="PTHR15487:SF4">
    <property type="entry name" value="ADP-RIBOSYLATION FACTOR-LIKE PROTEIN 2-BINDING PROTEIN"/>
    <property type="match status" value="1"/>
</dbReference>
<organism evidence="15 16">
    <name type="scientific">Monodelphis domestica</name>
    <name type="common">Gray short-tailed opossum</name>
    <dbReference type="NCBI Taxonomy" id="13616"/>
    <lineage>
        <taxon>Eukaryota</taxon>
        <taxon>Metazoa</taxon>
        <taxon>Chordata</taxon>
        <taxon>Craniata</taxon>
        <taxon>Vertebrata</taxon>
        <taxon>Euteleostomi</taxon>
        <taxon>Mammalia</taxon>
        <taxon>Metatheria</taxon>
        <taxon>Didelphimorphia</taxon>
        <taxon>Didelphidae</taxon>
        <taxon>Monodelphis</taxon>
    </lineage>
</organism>
<dbReference type="PANTHER" id="PTHR15487">
    <property type="entry name" value="ADP-RIBOSYLATION FACTOR-LIKE PROTEIN 2-BINDING PROTEIN"/>
    <property type="match status" value="1"/>
</dbReference>
<dbReference type="Pfam" id="PF11527">
    <property type="entry name" value="ARL2_Bind_BART"/>
    <property type="match status" value="1"/>
</dbReference>
<dbReference type="InterPro" id="IPR023379">
    <property type="entry name" value="BART_dom"/>
</dbReference>
<evidence type="ECO:0000256" key="11">
    <source>
        <dbReference type="ARBA" id="ARBA00023273"/>
    </source>
</evidence>
<keyword evidence="7 13" id="KW-0969">Cilium</keyword>
<dbReference type="GO" id="GO:0005634">
    <property type="term" value="C:nucleus"/>
    <property type="evidence" value="ECO:0007669"/>
    <property type="project" value="UniProtKB-SubCell"/>
</dbReference>
<dbReference type="GO" id="GO:0005758">
    <property type="term" value="C:mitochondrial intermembrane space"/>
    <property type="evidence" value="ECO:0007669"/>
    <property type="project" value="UniProtKB-SubCell"/>
</dbReference>
<evidence type="ECO:0000256" key="9">
    <source>
        <dbReference type="ARBA" id="ARBA00023212"/>
    </source>
</evidence>
<keyword evidence="10 13" id="KW-0539">Nucleus</keyword>
<name>A0A5F8GJL4_MONDO</name>
<evidence type="ECO:0000256" key="5">
    <source>
        <dbReference type="ARBA" id="ARBA00014849"/>
    </source>
</evidence>
<reference evidence="15 16" key="1">
    <citation type="journal article" date="2007" name="Nature">
        <title>Genome of the marsupial Monodelphis domestica reveals innovation in non-coding sequences.</title>
        <authorList>
            <person name="Mikkelsen T.S."/>
            <person name="Wakefield M.J."/>
            <person name="Aken B."/>
            <person name="Amemiya C.T."/>
            <person name="Chang J.L."/>
            <person name="Duke S."/>
            <person name="Garber M."/>
            <person name="Gentles A.J."/>
            <person name="Goodstadt L."/>
            <person name="Heger A."/>
            <person name="Jurka J."/>
            <person name="Kamal M."/>
            <person name="Mauceli E."/>
            <person name="Searle S.M."/>
            <person name="Sharpe T."/>
            <person name="Baker M.L."/>
            <person name="Batzer M.A."/>
            <person name="Benos P.V."/>
            <person name="Belov K."/>
            <person name="Clamp M."/>
            <person name="Cook A."/>
            <person name="Cuff J."/>
            <person name="Das R."/>
            <person name="Davidow L."/>
            <person name="Deakin J.E."/>
            <person name="Fazzari M.J."/>
            <person name="Glass J.L."/>
            <person name="Grabherr M."/>
            <person name="Greally J.M."/>
            <person name="Gu W."/>
            <person name="Hore T.A."/>
            <person name="Huttley G.A."/>
            <person name="Kleber M."/>
            <person name="Jirtle R.L."/>
            <person name="Koina E."/>
            <person name="Lee J.T."/>
            <person name="Mahony S."/>
            <person name="Marra M.A."/>
            <person name="Miller R.D."/>
            <person name="Nicholls R.D."/>
            <person name="Oda M."/>
            <person name="Papenfuss A.T."/>
            <person name="Parra Z.E."/>
            <person name="Pollock D.D."/>
            <person name="Ray D.A."/>
            <person name="Schein J.E."/>
            <person name="Speed T.P."/>
            <person name="Thompson K."/>
            <person name="VandeBerg J.L."/>
            <person name="Wade C.M."/>
            <person name="Walker J.A."/>
            <person name="Waters P.D."/>
            <person name="Webber C."/>
            <person name="Weidman J.R."/>
            <person name="Xie X."/>
            <person name="Zody M.C."/>
            <person name="Baldwin J."/>
            <person name="Abdouelleil A."/>
            <person name="Abdulkadir J."/>
            <person name="Abebe A."/>
            <person name="Abera B."/>
            <person name="Abreu J."/>
            <person name="Acer S.C."/>
            <person name="Aftuck L."/>
            <person name="Alexander A."/>
            <person name="An P."/>
            <person name="Anderson E."/>
            <person name="Anderson S."/>
            <person name="Arachi H."/>
            <person name="Azer M."/>
            <person name="Bachantsang P."/>
            <person name="Barry A."/>
            <person name="Bayul T."/>
            <person name="Berlin A."/>
            <person name="Bessette D."/>
            <person name="Bloom T."/>
            <person name="Bloom T."/>
            <person name="Boguslavskiy L."/>
            <person name="Bonnet C."/>
            <person name="Boukhgalter B."/>
            <person name="Bourzgui I."/>
            <person name="Brown A."/>
            <person name="Cahill P."/>
            <person name="Channer S."/>
            <person name="Cheshatsang Y."/>
            <person name="Chuda L."/>
            <person name="Citroen M."/>
            <person name="Collymore A."/>
            <person name="Cooke P."/>
            <person name="Costello M."/>
            <person name="D'Aco K."/>
            <person name="Daza R."/>
            <person name="De Haan G."/>
            <person name="DeGray S."/>
            <person name="DeMaso C."/>
            <person name="Dhargay N."/>
            <person name="Dooley K."/>
            <person name="Dooley E."/>
            <person name="Doricent M."/>
            <person name="Dorje P."/>
            <person name="Dorjee K."/>
            <person name="Dupes A."/>
            <person name="Elong R."/>
            <person name="Falk J."/>
            <person name="Farina A."/>
            <person name="Faro S."/>
            <person name="Ferguson D."/>
            <person name="Fisher S."/>
            <person name="Foley C.D."/>
            <person name="Franke A."/>
            <person name="Friedrich D."/>
            <person name="Gadbois L."/>
            <person name="Gearin G."/>
            <person name="Gearin C.R."/>
            <person name="Giannoukos G."/>
            <person name="Goode T."/>
            <person name="Graham J."/>
            <person name="Grandbois E."/>
            <person name="Grewal S."/>
            <person name="Gyaltsen K."/>
            <person name="Hafez N."/>
            <person name="Hagos B."/>
            <person name="Hall J."/>
            <person name="Henson C."/>
            <person name="Hollinger A."/>
            <person name="Honan T."/>
            <person name="Huard M.D."/>
            <person name="Hughes L."/>
            <person name="Hurhula B."/>
            <person name="Husby M.E."/>
            <person name="Kamat A."/>
            <person name="Kanga B."/>
            <person name="Kashin S."/>
            <person name="Khazanovich D."/>
            <person name="Kisner P."/>
            <person name="Lance K."/>
            <person name="Lara M."/>
            <person name="Lee W."/>
            <person name="Lennon N."/>
            <person name="Letendre F."/>
            <person name="LeVine R."/>
            <person name="Lipovsky A."/>
            <person name="Liu X."/>
            <person name="Liu J."/>
            <person name="Liu S."/>
            <person name="Lokyitsang T."/>
            <person name="Lokyitsang Y."/>
            <person name="Lubonja R."/>
            <person name="Lui A."/>
            <person name="MacDonald P."/>
            <person name="Magnisalis V."/>
            <person name="Maru K."/>
            <person name="Matthews C."/>
            <person name="McCusker W."/>
            <person name="McDonough S."/>
            <person name="Mehta T."/>
            <person name="Meldrim J."/>
            <person name="Meneus L."/>
            <person name="Mihai O."/>
            <person name="Mihalev A."/>
            <person name="Mihova T."/>
            <person name="Mittelman R."/>
            <person name="Mlenga V."/>
            <person name="Montmayeur A."/>
            <person name="Mulrain L."/>
            <person name="Navidi A."/>
            <person name="Naylor J."/>
            <person name="Negash T."/>
            <person name="Nguyen T."/>
            <person name="Nguyen N."/>
            <person name="Nicol R."/>
            <person name="Norbu C."/>
            <person name="Norbu N."/>
            <person name="Novod N."/>
            <person name="O'Neill B."/>
            <person name="Osman S."/>
            <person name="Markiewicz E."/>
            <person name="Oyono O.L."/>
            <person name="Patti C."/>
            <person name="Phunkhang P."/>
            <person name="Pierre F."/>
            <person name="Priest M."/>
            <person name="Raghuraman S."/>
            <person name="Rege F."/>
            <person name="Reyes R."/>
            <person name="Rise C."/>
            <person name="Rogov P."/>
            <person name="Ross K."/>
            <person name="Ryan E."/>
            <person name="Settipalli S."/>
            <person name="Shea T."/>
            <person name="Sherpa N."/>
            <person name="Shi L."/>
            <person name="Shih D."/>
            <person name="Sparrow T."/>
            <person name="Spaulding J."/>
            <person name="Stalker J."/>
            <person name="Stange-Thomann N."/>
            <person name="Stavropoulos S."/>
            <person name="Stone C."/>
            <person name="Strader C."/>
            <person name="Tesfaye S."/>
            <person name="Thomson T."/>
            <person name="Thoulutsang Y."/>
            <person name="Thoulutsang D."/>
            <person name="Topham K."/>
            <person name="Topping I."/>
            <person name="Tsamla T."/>
            <person name="Vassiliev H."/>
            <person name="Vo A."/>
            <person name="Wangchuk T."/>
            <person name="Wangdi T."/>
            <person name="Weiand M."/>
            <person name="Wilkinson J."/>
            <person name="Wilson A."/>
            <person name="Yadav S."/>
            <person name="Young G."/>
            <person name="Yu Q."/>
            <person name="Zembek L."/>
            <person name="Zhong D."/>
            <person name="Zimmer A."/>
            <person name="Zwirko Z."/>
            <person name="Jaffe D.B."/>
            <person name="Alvarez P."/>
            <person name="Brockman W."/>
            <person name="Butler J."/>
            <person name="Chin C."/>
            <person name="Gnerre S."/>
            <person name="MacCallum I."/>
            <person name="Graves J.A."/>
            <person name="Ponting C.P."/>
            <person name="Breen M."/>
            <person name="Samollow P.B."/>
            <person name="Lander E.S."/>
            <person name="Lindblad-Toh K."/>
        </authorList>
    </citation>
    <scope>NUCLEOTIDE SEQUENCE [LARGE SCALE GENOMIC DNA]</scope>
</reference>
<evidence type="ECO:0000256" key="13">
    <source>
        <dbReference type="RuleBase" id="RU367099"/>
    </source>
</evidence>
<dbReference type="GO" id="GO:0005813">
    <property type="term" value="C:centrosome"/>
    <property type="evidence" value="ECO:0007669"/>
    <property type="project" value="UniProtKB-SubCell"/>
</dbReference>
<keyword evidence="6 13" id="KW-0963">Cytoplasm</keyword>
<dbReference type="GO" id="GO:0005929">
    <property type="term" value="C:cilium"/>
    <property type="evidence" value="ECO:0007669"/>
    <property type="project" value="UniProtKB-UniRule"/>
</dbReference>
<evidence type="ECO:0000256" key="12">
    <source>
        <dbReference type="ARBA" id="ARBA00025341"/>
    </source>
</evidence>
<dbReference type="Proteomes" id="UP000002280">
    <property type="component" value="Chromosome 1"/>
</dbReference>
<keyword evidence="8 13" id="KW-0496">Mitochondrion</keyword>
<dbReference type="Ensembl" id="ENSMODT00000087347.1">
    <property type="protein sequence ID" value="ENSMODP00000047649.1"/>
    <property type="gene ID" value="ENSMODG00000013511.3"/>
</dbReference>
<evidence type="ECO:0000256" key="7">
    <source>
        <dbReference type="ARBA" id="ARBA00023069"/>
    </source>
</evidence>
<evidence type="ECO:0000256" key="8">
    <source>
        <dbReference type="ARBA" id="ARBA00023128"/>
    </source>
</evidence>
<comment type="similarity">
    <text evidence="4 13">Belongs to the ARL2BP family.</text>
</comment>
<comment type="function">
    <text evidence="12 13">Together with ARL2, plays a role in the nuclear translocation, retention and transcriptional activity of STAT3. May play a role as an effector of ARL2.</text>
</comment>
<evidence type="ECO:0000256" key="4">
    <source>
        <dbReference type="ARBA" id="ARBA00009880"/>
    </source>
</evidence>
<gene>
    <name evidence="15" type="primary">ARL2BP</name>
</gene>
<reference evidence="15" key="3">
    <citation type="submission" date="2025-09" db="UniProtKB">
        <authorList>
            <consortium name="Ensembl"/>
        </authorList>
    </citation>
    <scope>IDENTIFICATION</scope>
</reference>
<keyword evidence="16" id="KW-1185">Reference proteome</keyword>
<dbReference type="Bgee" id="ENSMODG00000013511">
    <property type="expression patterns" value="Expressed in spermatocyte and 20 other cell types or tissues"/>
</dbReference>
<evidence type="ECO:0000256" key="6">
    <source>
        <dbReference type="ARBA" id="ARBA00022490"/>
    </source>
</evidence>
<evidence type="ECO:0000256" key="1">
    <source>
        <dbReference type="ARBA" id="ARBA00004120"/>
    </source>
</evidence>
<dbReference type="AlphaFoldDB" id="A0A5F8GJL4"/>
<keyword evidence="9 13" id="KW-0206">Cytoskeleton</keyword>
<comment type="subcellular location">
    <subcellularLocation>
        <location evidence="1 13">Cytoplasm</location>
        <location evidence="1 13">Cytoskeleton</location>
        <location evidence="1 13">Cilium basal body</location>
    </subcellularLocation>
    <subcellularLocation>
        <location evidence="3 13">Cytoplasm</location>
        <location evidence="3 13">Cytoskeleton</location>
        <location evidence="3 13">Microtubule organizing center</location>
        <location evidence="3 13">Centrosome</location>
    </subcellularLocation>
    <subcellularLocation>
        <location evidence="13">Cytoplasm</location>
    </subcellularLocation>
    <subcellularLocation>
        <location evidence="2 13">Nucleus</location>
    </subcellularLocation>
    <subcellularLocation>
        <location evidence="13">Mitochondrion intermembrane space</location>
    </subcellularLocation>
</comment>